<sequence>MDENSVELYSRFTSLKGKFPDLKTWISIGGWTFNDPGITRDVFSTISSSSANRRRFAKEVVKFMRNYGFDGLDLDREYPQADDRGGQPEDYKNFVSLVEHLRREMNLYKMGFSLTISTSYWYLRHFDVKALQSHVDWFNLMSYDLHGTWDKDKVLATHTNLTEIQLALDLLARAGVQSNKVVLDQAWYGRSFRLKDPSCSTPNGNCLFEGDADPGPCSNASVILNYQEIQDIISDKDLIPVQDTRAGVKWISWNDDQWISYDDDDTVARKKDLAQSNCMGGLMVWAMDQKKQSGINMTARNPEGLEDISPVQMSNAEQAAVDKAAKAGCITTECDVECYPRTNEKARILGQPGQISTNDKCKKNKYRKLCCFDGTIMRDCEWHGFPGTGKSCTAGCPPGHVEDAKDSIVLNGEKEQACDSGAQSFCCKHFQPSLELDSLDVFSVLLDEDAAVAAAVAVAEHLAAKEFCKEVISAGVAPLKYIPRIGWFVSLLAKAFKPLLIKECVKGIDKQDKKNAKKLSSAAIHSTCRAKDWPQACYNYASVIGRSPAFRTLLCPKTSQDEPPRLWRDEFNDQHYKEWYDGWMQVYKIECQGDEYPPIAFAQGEGMMQYI</sequence>
<dbReference type="InterPro" id="IPR017853">
    <property type="entry name" value="GH"/>
</dbReference>
<dbReference type="Pfam" id="PF00704">
    <property type="entry name" value="Glyco_hydro_18"/>
    <property type="match status" value="1"/>
</dbReference>
<dbReference type="SUPFAM" id="SSF54556">
    <property type="entry name" value="Chitinase insertion domain"/>
    <property type="match status" value="1"/>
</dbReference>
<dbReference type="SMART" id="SM00636">
    <property type="entry name" value="Glyco_18"/>
    <property type="match status" value="1"/>
</dbReference>
<evidence type="ECO:0000259" key="10">
    <source>
        <dbReference type="PROSITE" id="PS51910"/>
    </source>
</evidence>
<dbReference type="InterPro" id="IPR011583">
    <property type="entry name" value="Chitinase_II/V-like_cat"/>
</dbReference>
<gene>
    <name evidence="11" type="ORF">TI39_contig337g00009</name>
</gene>
<organism evidence="11 12">
    <name type="scientific">Zymoseptoria brevis</name>
    <dbReference type="NCBI Taxonomy" id="1047168"/>
    <lineage>
        <taxon>Eukaryota</taxon>
        <taxon>Fungi</taxon>
        <taxon>Dikarya</taxon>
        <taxon>Ascomycota</taxon>
        <taxon>Pezizomycotina</taxon>
        <taxon>Dothideomycetes</taxon>
        <taxon>Dothideomycetidae</taxon>
        <taxon>Mycosphaerellales</taxon>
        <taxon>Mycosphaerellaceae</taxon>
        <taxon>Zymoseptoria</taxon>
    </lineage>
</organism>
<dbReference type="Proteomes" id="UP000033647">
    <property type="component" value="Unassembled WGS sequence"/>
</dbReference>
<dbReference type="InterPro" id="IPR001579">
    <property type="entry name" value="Glyco_hydro_18_chit_AS"/>
</dbReference>
<comment type="caution">
    <text evidence="11">The sequence shown here is derived from an EMBL/GenBank/DDBJ whole genome shotgun (WGS) entry which is preliminary data.</text>
</comment>
<dbReference type="AlphaFoldDB" id="A0A0F4GSN4"/>
<evidence type="ECO:0000313" key="11">
    <source>
        <dbReference type="EMBL" id="KJY00259.1"/>
    </source>
</evidence>
<dbReference type="STRING" id="1047168.A0A0F4GSN4"/>
<feature type="domain" description="GH18" evidence="10">
    <location>
        <begin position="1"/>
        <end position="306"/>
    </location>
</feature>
<dbReference type="PANTHER" id="PTHR11177">
    <property type="entry name" value="CHITINASE"/>
    <property type="match status" value="1"/>
</dbReference>
<dbReference type="PANTHER" id="PTHR11177:SF333">
    <property type="entry name" value="CHITINASE"/>
    <property type="match status" value="1"/>
</dbReference>
<comment type="catalytic activity">
    <reaction evidence="1">
        <text>Random endo-hydrolysis of N-acetyl-beta-D-glucosaminide (1-&gt;4)-beta-linkages in chitin and chitodextrins.</text>
        <dbReference type="EC" id="3.2.1.14"/>
    </reaction>
</comment>
<dbReference type="SUPFAM" id="SSF51445">
    <property type="entry name" value="(Trans)glycosidases"/>
    <property type="match status" value="1"/>
</dbReference>
<dbReference type="GO" id="GO:0008061">
    <property type="term" value="F:chitin binding"/>
    <property type="evidence" value="ECO:0007669"/>
    <property type="project" value="InterPro"/>
</dbReference>
<evidence type="ECO:0000313" key="12">
    <source>
        <dbReference type="Proteomes" id="UP000033647"/>
    </source>
</evidence>
<protein>
    <recommendedName>
        <fullName evidence="3">chitinase</fullName>
        <ecNumber evidence="3">3.2.1.14</ecNumber>
    </recommendedName>
</protein>
<dbReference type="GO" id="GO:0000272">
    <property type="term" value="P:polysaccharide catabolic process"/>
    <property type="evidence" value="ECO:0007669"/>
    <property type="project" value="UniProtKB-KW"/>
</dbReference>
<dbReference type="InterPro" id="IPR001223">
    <property type="entry name" value="Glyco_hydro18_cat"/>
</dbReference>
<keyword evidence="4 9" id="KW-0378">Hydrolase</keyword>
<proteinExistence type="inferred from homology"/>
<dbReference type="GO" id="GO:0008843">
    <property type="term" value="F:endochitinase activity"/>
    <property type="evidence" value="ECO:0007669"/>
    <property type="project" value="UniProtKB-EC"/>
</dbReference>
<name>A0A0F4GSN4_9PEZI</name>
<dbReference type="EMBL" id="LAFY01000329">
    <property type="protein sequence ID" value="KJY00259.1"/>
    <property type="molecule type" value="Genomic_DNA"/>
</dbReference>
<comment type="similarity">
    <text evidence="2">Belongs to the glycosyl hydrolase 18 family. Chitinase class V subfamily.</text>
</comment>
<dbReference type="GO" id="GO:0006032">
    <property type="term" value="P:chitin catabolic process"/>
    <property type="evidence" value="ECO:0007669"/>
    <property type="project" value="UniProtKB-KW"/>
</dbReference>
<evidence type="ECO:0000256" key="9">
    <source>
        <dbReference type="RuleBase" id="RU000489"/>
    </source>
</evidence>
<dbReference type="EC" id="3.2.1.14" evidence="3"/>
<keyword evidence="8" id="KW-0624">Polysaccharide degradation</keyword>
<evidence type="ECO:0000256" key="4">
    <source>
        <dbReference type="ARBA" id="ARBA00022801"/>
    </source>
</evidence>
<dbReference type="PROSITE" id="PS51910">
    <property type="entry name" value="GH18_2"/>
    <property type="match status" value="1"/>
</dbReference>
<dbReference type="InterPro" id="IPR029070">
    <property type="entry name" value="Chitinase_insertion_sf"/>
</dbReference>
<dbReference type="OrthoDB" id="73875at2759"/>
<keyword evidence="6" id="KW-0119">Carbohydrate metabolism</keyword>
<evidence type="ECO:0000256" key="3">
    <source>
        <dbReference type="ARBA" id="ARBA00012729"/>
    </source>
</evidence>
<evidence type="ECO:0000256" key="6">
    <source>
        <dbReference type="ARBA" id="ARBA00023277"/>
    </source>
</evidence>
<accession>A0A0F4GSN4</accession>
<evidence type="ECO:0000256" key="7">
    <source>
        <dbReference type="ARBA" id="ARBA00023295"/>
    </source>
</evidence>
<keyword evidence="5" id="KW-0146">Chitin degradation</keyword>
<evidence type="ECO:0000256" key="1">
    <source>
        <dbReference type="ARBA" id="ARBA00000822"/>
    </source>
</evidence>
<keyword evidence="7 9" id="KW-0326">Glycosidase</keyword>
<reference evidence="11 12" key="1">
    <citation type="submission" date="2015-03" db="EMBL/GenBank/DDBJ databases">
        <title>RNA-seq based gene annotation and comparative genomics of four Zymoseptoria species reveal species-specific pathogenicity related genes and transposable element activity.</title>
        <authorList>
            <person name="Grandaubert J."/>
            <person name="Bhattacharyya A."/>
            <person name="Stukenbrock E.H."/>
        </authorList>
    </citation>
    <scope>NUCLEOTIDE SEQUENCE [LARGE SCALE GENOMIC DNA]</scope>
    <source>
        <strain evidence="11 12">Zb18110</strain>
    </source>
</reference>
<dbReference type="Gene3D" id="3.10.50.10">
    <property type="match status" value="1"/>
</dbReference>
<evidence type="ECO:0000256" key="8">
    <source>
        <dbReference type="ARBA" id="ARBA00023326"/>
    </source>
</evidence>
<dbReference type="PROSITE" id="PS01095">
    <property type="entry name" value="GH18_1"/>
    <property type="match status" value="1"/>
</dbReference>
<evidence type="ECO:0000256" key="5">
    <source>
        <dbReference type="ARBA" id="ARBA00023024"/>
    </source>
</evidence>
<dbReference type="Gene3D" id="3.20.20.80">
    <property type="entry name" value="Glycosidases"/>
    <property type="match status" value="1"/>
</dbReference>
<dbReference type="InterPro" id="IPR050314">
    <property type="entry name" value="Glycosyl_Hydrlase_18"/>
</dbReference>
<keyword evidence="12" id="KW-1185">Reference proteome</keyword>
<evidence type="ECO:0000256" key="2">
    <source>
        <dbReference type="ARBA" id="ARBA00008682"/>
    </source>
</evidence>